<accession>A0A6G1L5T6</accession>
<reference evidence="2" key="1">
    <citation type="journal article" date="2020" name="Stud. Mycol.">
        <title>101 Dothideomycetes genomes: a test case for predicting lifestyles and emergence of pathogens.</title>
        <authorList>
            <person name="Haridas S."/>
            <person name="Albert R."/>
            <person name="Binder M."/>
            <person name="Bloem J."/>
            <person name="Labutti K."/>
            <person name="Salamov A."/>
            <person name="Andreopoulos B."/>
            <person name="Baker S."/>
            <person name="Barry K."/>
            <person name="Bills G."/>
            <person name="Bluhm B."/>
            <person name="Cannon C."/>
            <person name="Castanera R."/>
            <person name="Culley D."/>
            <person name="Daum C."/>
            <person name="Ezra D."/>
            <person name="Gonzalez J."/>
            <person name="Henrissat B."/>
            <person name="Kuo A."/>
            <person name="Liang C."/>
            <person name="Lipzen A."/>
            <person name="Lutzoni F."/>
            <person name="Magnuson J."/>
            <person name="Mondo S."/>
            <person name="Nolan M."/>
            <person name="Ohm R."/>
            <person name="Pangilinan J."/>
            <person name="Park H.-J."/>
            <person name="Ramirez L."/>
            <person name="Alfaro M."/>
            <person name="Sun H."/>
            <person name="Tritt A."/>
            <person name="Yoshinaga Y."/>
            <person name="Zwiers L.-H."/>
            <person name="Turgeon B."/>
            <person name="Goodwin S."/>
            <person name="Spatafora J."/>
            <person name="Crous P."/>
            <person name="Grigoriev I."/>
        </authorList>
    </citation>
    <scope>NUCLEOTIDE SEQUENCE</scope>
    <source>
        <strain evidence="2">CBS 116005</strain>
    </source>
</reference>
<evidence type="ECO:0000313" key="3">
    <source>
        <dbReference type="Proteomes" id="UP000799436"/>
    </source>
</evidence>
<protein>
    <submittedName>
        <fullName evidence="2">Uncharacterized protein</fullName>
    </submittedName>
</protein>
<dbReference type="AlphaFoldDB" id="A0A6G1L5T6"/>
<feature type="transmembrane region" description="Helical" evidence="1">
    <location>
        <begin position="73"/>
        <end position="92"/>
    </location>
</feature>
<dbReference type="EMBL" id="ML995851">
    <property type="protein sequence ID" value="KAF2767798.1"/>
    <property type="molecule type" value="Genomic_DNA"/>
</dbReference>
<sequence length="95" mass="10563">MVSIRASDHHSHRYRLHTKLGMHKHAIFIDISGIRNKPVHQPIPVDALVTLRCGGNGGSVYTRSHVGRGFDEWAIAMVFWIDIGGIALSFICSDN</sequence>
<name>A0A6G1L5T6_9PEZI</name>
<evidence type="ECO:0000256" key="1">
    <source>
        <dbReference type="SAM" id="Phobius"/>
    </source>
</evidence>
<dbReference type="Proteomes" id="UP000799436">
    <property type="component" value="Unassembled WGS sequence"/>
</dbReference>
<keyword evidence="3" id="KW-1185">Reference proteome</keyword>
<gene>
    <name evidence="2" type="ORF">EJ03DRAFT_140240</name>
</gene>
<keyword evidence="1" id="KW-1133">Transmembrane helix</keyword>
<keyword evidence="1" id="KW-0812">Transmembrane</keyword>
<organism evidence="2 3">
    <name type="scientific">Teratosphaeria nubilosa</name>
    <dbReference type="NCBI Taxonomy" id="161662"/>
    <lineage>
        <taxon>Eukaryota</taxon>
        <taxon>Fungi</taxon>
        <taxon>Dikarya</taxon>
        <taxon>Ascomycota</taxon>
        <taxon>Pezizomycotina</taxon>
        <taxon>Dothideomycetes</taxon>
        <taxon>Dothideomycetidae</taxon>
        <taxon>Mycosphaerellales</taxon>
        <taxon>Teratosphaeriaceae</taxon>
        <taxon>Teratosphaeria</taxon>
    </lineage>
</organism>
<evidence type="ECO:0000313" key="2">
    <source>
        <dbReference type="EMBL" id="KAF2767798.1"/>
    </source>
</evidence>
<proteinExistence type="predicted"/>
<keyword evidence="1" id="KW-0472">Membrane</keyword>